<keyword evidence="7" id="KW-0175">Coiled coil</keyword>
<evidence type="ECO:0000256" key="5">
    <source>
        <dbReference type="PROSITE-ProRule" id="PRU00024"/>
    </source>
</evidence>
<keyword evidence="2" id="KW-0677">Repeat</keyword>
<gene>
    <name evidence="11" type="ORF">BSL78_22665</name>
</gene>
<dbReference type="InterPro" id="IPR001841">
    <property type="entry name" value="Znf_RING"/>
</dbReference>
<name>A0A2G8JXS2_STIJA</name>
<evidence type="ECO:0000256" key="2">
    <source>
        <dbReference type="ARBA" id="ARBA00022737"/>
    </source>
</evidence>
<dbReference type="SUPFAM" id="SSF101898">
    <property type="entry name" value="NHL repeat"/>
    <property type="match status" value="1"/>
</dbReference>
<evidence type="ECO:0000256" key="7">
    <source>
        <dbReference type="SAM" id="Coils"/>
    </source>
</evidence>
<dbReference type="SMART" id="SM00336">
    <property type="entry name" value="BBOX"/>
    <property type="match status" value="2"/>
</dbReference>
<feature type="region of interest" description="Disordered" evidence="8">
    <location>
        <begin position="1"/>
        <end position="25"/>
    </location>
</feature>
<dbReference type="InterPro" id="IPR018957">
    <property type="entry name" value="Znf_C3HC4_RING-type"/>
</dbReference>
<dbReference type="PROSITE" id="PS50119">
    <property type="entry name" value="ZF_BBOX"/>
    <property type="match status" value="2"/>
</dbReference>
<keyword evidence="1" id="KW-0479">Metal-binding</keyword>
<dbReference type="Gene3D" id="3.30.40.10">
    <property type="entry name" value="Zinc/RING finger domain, C3HC4 (zinc finger)"/>
    <property type="match status" value="1"/>
</dbReference>
<dbReference type="InterPro" id="IPR047153">
    <property type="entry name" value="TRIM45/56/19-like"/>
</dbReference>
<dbReference type="SUPFAM" id="SSF57850">
    <property type="entry name" value="RING/U-box"/>
    <property type="match status" value="1"/>
</dbReference>
<dbReference type="Gene3D" id="2.120.10.30">
    <property type="entry name" value="TolB, C-terminal domain"/>
    <property type="match status" value="1"/>
</dbReference>
<dbReference type="Proteomes" id="UP000230750">
    <property type="component" value="Unassembled WGS sequence"/>
</dbReference>
<dbReference type="SUPFAM" id="SSF57845">
    <property type="entry name" value="B-box zinc-binding domain"/>
    <property type="match status" value="1"/>
</dbReference>
<evidence type="ECO:0000259" key="10">
    <source>
        <dbReference type="PROSITE" id="PS50119"/>
    </source>
</evidence>
<evidence type="ECO:0000256" key="1">
    <source>
        <dbReference type="ARBA" id="ARBA00022723"/>
    </source>
</evidence>
<feature type="domain" description="RING-type" evidence="9">
    <location>
        <begin position="35"/>
        <end position="76"/>
    </location>
</feature>
<dbReference type="Pfam" id="PF00643">
    <property type="entry name" value="zf-B_box"/>
    <property type="match status" value="1"/>
</dbReference>
<keyword evidence="3 5" id="KW-0863">Zinc-finger</keyword>
<dbReference type="InterPro" id="IPR011042">
    <property type="entry name" value="6-blade_b-propeller_TolB-like"/>
</dbReference>
<dbReference type="GO" id="GO:0061630">
    <property type="term" value="F:ubiquitin protein ligase activity"/>
    <property type="evidence" value="ECO:0007669"/>
    <property type="project" value="TreeGrafter"/>
</dbReference>
<dbReference type="GO" id="GO:0008270">
    <property type="term" value="F:zinc ion binding"/>
    <property type="evidence" value="ECO:0007669"/>
    <property type="project" value="UniProtKB-KW"/>
</dbReference>
<dbReference type="InterPro" id="IPR013083">
    <property type="entry name" value="Znf_RING/FYVE/PHD"/>
</dbReference>
<dbReference type="PROSITE" id="PS00518">
    <property type="entry name" value="ZF_RING_1"/>
    <property type="match status" value="1"/>
</dbReference>
<feature type="repeat" description="NHL" evidence="6">
    <location>
        <begin position="416"/>
        <end position="459"/>
    </location>
</feature>
<keyword evidence="12" id="KW-1185">Reference proteome</keyword>
<dbReference type="GO" id="GO:0006513">
    <property type="term" value="P:protein monoubiquitination"/>
    <property type="evidence" value="ECO:0007669"/>
    <property type="project" value="TreeGrafter"/>
</dbReference>
<keyword evidence="4" id="KW-0862">Zinc</keyword>
<dbReference type="InterPro" id="IPR003649">
    <property type="entry name" value="Bbox_C"/>
</dbReference>
<sequence length="641" mass="72837">MANVRKEPEKSKSKVRMKEKQDPQTEGFLEDFDHCFHCERELEEPMLLPCLHSYCKRCVDKNVKENGGKVICIPCRDAGELSHDFDLCDLLANTFVQHIRKIMAAEEKGKKSVRGGMKDIDLTEYICSSCERNNPAIRRCDDCRDFLCKTCVKVHKAVKILKDHELIELREWLVIKQRADDNLQQSPAETLCPDHSDEILEQFCFTCGKLVCVDCVELSHKSSKHEKGVIAEAVKSVRQRLEKHVDDTHQTAAKFTGALEILEKTRRELNDDAKRLCGEVKVAIDKERATMDEREKEYLDKIGESEKENESELETYVDKIEDKLDHLTNAFEFAESLLDIGDDIQILNLASTIEKRLRRLKAEQPVLPPKLDDLAVIDLGNVTEEEEEGVEEIATPELEVIQEEAEEEVNNVWSLESTIGTRGSKHGQFDWCRGICSSLDGHVVVADWGNDRAQVFDREGKFLCLLNSNASEQGRLSMPQDVACLRDGRFVCVDKSKFVRVFDPDGKLYVSFQTVADGQTAKDTGIELSCVTVDRRNRIVVGDCKRNVITIHYSDGKLLQTIPAVGPGHLATDSTDRLIVSCPQKQKIRVMNRDGKLISHIDRFGEERDKLKPREFAVTNMIIYMLSIKKEVGINLYTCTT</sequence>
<dbReference type="Pfam" id="PF00097">
    <property type="entry name" value="zf-C3HC4"/>
    <property type="match status" value="1"/>
</dbReference>
<evidence type="ECO:0000313" key="11">
    <source>
        <dbReference type="EMBL" id="PIK40485.1"/>
    </source>
</evidence>
<dbReference type="AlphaFoldDB" id="A0A2G8JXS2"/>
<feature type="domain" description="B box-type" evidence="10">
    <location>
        <begin position="187"/>
        <end position="230"/>
    </location>
</feature>
<evidence type="ECO:0000313" key="12">
    <source>
        <dbReference type="Proteomes" id="UP000230750"/>
    </source>
</evidence>
<evidence type="ECO:0000256" key="6">
    <source>
        <dbReference type="PROSITE-ProRule" id="PRU00504"/>
    </source>
</evidence>
<reference evidence="11 12" key="1">
    <citation type="journal article" date="2017" name="PLoS Biol.">
        <title>The sea cucumber genome provides insights into morphological evolution and visceral regeneration.</title>
        <authorList>
            <person name="Zhang X."/>
            <person name="Sun L."/>
            <person name="Yuan J."/>
            <person name="Sun Y."/>
            <person name="Gao Y."/>
            <person name="Zhang L."/>
            <person name="Li S."/>
            <person name="Dai H."/>
            <person name="Hamel J.F."/>
            <person name="Liu C."/>
            <person name="Yu Y."/>
            <person name="Liu S."/>
            <person name="Lin W."/>
            <person name="Guo K."/>
            <person name="Jin S."/>
            <person name="Xu P."/>
            <person name="Storey K.B."/>
            <person name="Huan P."/>
            <person name="Zhang T."/>
            <person name="Zhou Y."/>
            <person name="Zhang J."/>
            <person name="Lin C."/>
            <person name="Li X."/>
            <person name="Xing L."/>
            <person name="Huo D."/>
            <person name="Sun M."/>
            <person name="Wang L."/>
            <person name="Mercier A."/>
            <person name="Li F."/>
            <person name="Yang H."/>
            <person name="Xiang J."/>
        </authorList>
    </citation>
    <scope>NUCLEOTIDE SEQUENCE [LARGE SCALE GENOMIC DNA]</scope>
    <source>
        <strain evidence="11">Shaxun</strain>
        <tissue evidence="11">Muscle</tissue>
    </source>
</reference>
<dbReference type="InterPro" id="IPR017907">
    <property type="entry name" value="Znf_RING_CS"/>
</dbReference>
<dbReference type="Gene3D" id="4.10.830.40">
    <property type="match status" value="1"/>
</dbReference>
<evidence type="ECO:0000256" key="8">
    <source>
        <dbReference type="SAM" id="MobiDB-lite"/>
    </source>
</evidence>
<dbReference type="STRING" id="307972.A0A2G8JXS2"/>
<protein>
    <submittedName>
        <fullName evidence="11">Putative tripartite motif-containing protein 2-like</fullName>
    </submittedName>
</protein>
<evidence type="ECO:0000256" key="3">
    <source>
        <dbReference type="ARBA" id="ARBA00022771"/>
    </source>
</evidence>
<evidence type="ECO:0000256" key="4">
    <source>
        <dbReference type="ARBA" id="ARBA00022833"/>
    </source>
</evidence>
<feature type="coiled-coil region" evidence="7">
    <location>
        <begin position="252"/>
        <end position="279"/>
    </location>
</feature>
<dbReference type="PANTHER" id="PTHR25462">
    <property type="entry name" value="BONUS, ISOFORM C-RELATED"/>
    <property type="match status" value="1"/>
</dbReference>
<dbReference type="SMART" id="SM00502">
    <property type="entry name" value="BBC"/>
    <property type="match status" value="1"/>
</dbReference>
<dbReference type="InterPro" id="IPR000315">
    <property type="entry name" value="Znf_B-box"/>
</dbReference>
<proteinExistence type="predicted"/>
<dbReference type="PANTHER" id="PTHR25462:SF229">
    <property type="entry name" value="TRANSCRIPTION INTERMEDIARY FACTOR 1-BETA"/>
    <property type="match status" value="1"/>
</dbReference>
<evidence type="ECO:0000259" key="9">
    <source>
        <dbReference type="PROSITE" id="PS50089"/>
    </source>
</evidence>
<accession>A0A2G8JXS2</accession>
<dbReference type="OrthoDB" id="6265224at2759"/>
<feature type="domain" description="B box-type" evidence="10">
    <location>
        <begin position="122"/>
        <end position="169"/>
    </location>
</feature>
<organism evidence="11 12">
    <name type="scientific">Stichopus japonicus</name>
    <name type="common">Sea cucumber</name>
    <dbReference type="NCBI Taxonomy" id="307972"/>
    <lineage>
        <taxon>Eukaryota</taxon>
        <taxon>Metazoa</taxon>
        <taxon>Echinodermata</taxon>
        <taxon>Eleutherozoa</taxon>
        <taxon>Echinozoa</taxon>
        <taxon>Holothuroidea</taxon>
        <taxon>Aspidochirotacea</taxon>
        <taxon>Aspidochirotida</taxon>
        <taxon>Stichopodidae</taxon>
        <taxon>Apostichopus</taxon>
    </lineage>
</organism>
<dbReference type="PROSITE" id="PS51125">
    <property type="entry name" value="NHL"/>
    <property type="match status" value="1"/>
</dbReference>
<comment type="caution">
    <text evidence="11">The sequence shown here is derived from an EMBL/GenBank/DDBJ whole genome shotgun (WGS) entry which is preliminary data.</text>
</comment>
<dbReference type="PROSITE" id="PS50089">
    <property type="entry name" value="ZF_RING_2"/>
    <property type="match status" value="1"/>
</dbReference>
<feature type="compositionally biased region" description="Basic and acidic residues" evidence="8">
    <location>
        <begin position="1"/>
        <end position="23"/>
    </location>
</feature>
<dbReference type="InterPro" id="IPR001258">
    <property type="entry name" value="NHL_repeat"/>
</dbReference>
<dbReference type="Gene3D" id="3.30.160.60">
    <property type="entry name" value="Classic Zinc Finger"/>
    <property type="match status" value="1"/>
</dbReference>
<dbReference type="EMBL" id="MRZV01001116">
    <property type="protein sequence ID" value="PIK40485.1"/>
    <property type="molecule type" value="Genomic_DNA"/>
</dbReference>